<accession>A0AC61L298</accession>
<dbReference type="EMBL" id="PQXF01000017">
    <property type="protein sequence ID" value="PXF60440.1"/>
    <property type="molecule type" value="Genomic_DNA"/>
</dbReference>
<reference evidence="1" key="1">
    <citation type="submission" date="2018-01" db="EMBL/GenBank/DDBJ databases">
        <authorList>
            <person name="Krukenberg V."/>
        </authorList>
    </citation>
    <scope>NUCLEOTIDE SEQUENCE</scope>
    <source>
        <strain evidence="1">E20ANME2</strain>
    </source>
</reference>
<proteinExistence type="predicted"/>
<organism evidence="1 2">
    <name type="scientific">Candidatus Methanogaster sp</name>
    <dbReference type="NCBI Taxonomy" id="3386292"/>
    <lineage>
        <taxon>Archaea</taxon>
        <taxon>Methanobacteriati</taxon>
        <taxon>Methanobacteriota</taxon>
        <taxon>Stenosarchaea group</taxon>
        <taxon>Methanomicrobia</taxon>
        <taxon>Methanosarcinales</taxon>
        <taxon>ANME-2 cluster</taxon>
        <taxon>Candidatus Methanogasteraceae</taxon>
        <taxon>Candidatus Methanogaster</taxon>
    </lineage>
</organism>
<dbReference type="Proteomes" id="UP000248329">
    <property type="component" value="Unassembled WGS sequence"/>
</dbReference>
<evidence type="ECO:0000313" key="1">
    <source>
        <dbReference type="EMBL" id="PXF60440.1"/>
    </source>
</evidence>
<evidence type="ECO:0000313" key="2">
    <source>
        <dbReference type="Proteomes" id="UP000248329"/>
    </source>
</evidence>
<protein>
    <submittedName>
        <fullName evidence="1">Uncharacterized protein</fullName>
    </submittedName>
</protein>
<comment type="caution">
    <text evidence="1">The sequence shown here is derived from an EMBL/GenBank/DDBJ whole genome shotgun (WGS) entry which is preliminary data.</text>
</comment>
<gene>
    <name evidence="1" type="ORF">C4B59_09575</name>
</gene>
<name>A0AC61L298_9EURY</name>
<sequence>MVQCEYTETCAFYKEGMADRPAIANMMRKKYCARNQSACARYMIIKTVGKDRVPVDLVPNDVDTARNIIAEG</sequence>